<dbReference type="AlphaFoldDB" id="A0ABD6VM89"/>
<feature type="region of interest" description="Disordered" evidence="1">
    <location>
        <begin position="89"/>
        <end position="133"/>
    </location>
</feature>
<dbReference type="RefSeq" id="WP_039493782.1">
    <property type="nucleotide sequence ID" value="NZ_JADOXW010000030.1"/>
</dbReference>
<evidence type="ECO:0000313" key="3">
    <source>
        <dbReference type="EMBL" id="POE25403.1"/>
    </source>
</evidence>
<organism evidence="3 4">
    <name type="scientific">Pectobacterium odoriferum</name>
    <dbReference type="NCBI Taxonomy" id="78398"/>
    <lineage>
        <taxon>Bacteria</taxon>
        <taxon>Pseudomonadati</taxon>
        <taxon>Pseudomonadota</taxon>
        <taxon>Gammaproteobacteria</taxon>
        <taxon>Enterobacterales</taxon>
        <taxon>Pectobacteriaceae</taxon>
        <taxon>Pectobacterium</taxon>
    </lineage>
</organism>
<evidence type="ECO:0000256" key="1">
    <source>
        <dbReference type="SAM" id="MobiDB-lite"/>
    </source>
</evidence>
<evidence type="ECO:0000256" key="2">
    <source>
        <dbReference type="SAM" id="SignalP"/>
    </source>
</evidence>
<proteinExistence type="predicted"/>
<reference evidence="3 4" key="1">
    <citation type="submission" date="2017-01" db="EMBL/GenBank/DDBJ databases">
        <title>Comparative Genomics of 38 Pectobacterium strains comprising three species revealed the characteristics of Pectobacterium carotovorum.</title>
        <authorList>
            <person name="Xie H."/>
            <person name="Ma Y."/>
            <person name="Li X."/>
        </authorList>
    </citation>
    <scope>NUCLEOTIDE SEQUENCE [LARGE SCALE GENOMIC DNA]</scope>
    <source>
        <strain evidence="3 4">Q142</strain>
    </source>
</reference>
<dbReference type="InterPro" id="IPR010780">
    <property type="entry name" value="DUF1375"/>
</dbReference>
<evidence type="ECO:0000313" key="4">
    <source>
        <dbReference type="Proteomes" id="UP000237274"/>
    </source>
</evidence>
<protein>
    <recommendedName>
        <fullName evidence="5">YceK/YidQ family lipoprotein</fullName>
    </recommendedName>
</protein>
<gene>
    <name evidence="3" type="ORF">BV926_16595</name>
</gene>
<comment type="caution">
    <text evidence="3">The sequence shown here is derived from an EMBL/GenBank/DDBJ whole genome shotgun (WGS) entry which is preliminary data.</text>
</comment>
<accession>A0ABD6VM89</accession>
<sequence length="133" mass="14545">MTLLKSALFSFIITGSGAVATSGCSSVMTHTGSDQGYYSGTRASVDMLRDDDTSWAMMPLVAIDLPFSAVADTLLLPYDYYRAGSDKNKLSTRERISHSEEQNQTASSQLATMPHNTMPHNTMPHNTMPHNQL</sequence>
<dbReference type="EMBL" id="MTAO01000012">
    <property type="protein sequence ID" value="POE25403.1"/>
    <property type="molecule type" value="Genomic_DNA"/>
</dbReference>
<name>A0ABD6VM89_9GAMM</name>
<feature type="compositionally biased region" description="Polar residues" evidence="1">
    <location>
        <begin position="102"/>
        <end position="133"/>
    </location>
</feature>
<dbReference type="Pfam" id="PF07119">
    <property type="entry name" value="DUF1375"/>
    <property type="match status" value="1"/>
</dbReference>
<dbReference type="PROSITE" id="PS51257">
    <property type="entry name" value="PROKAR_LIPOPROTEIN"/>
    <property type="match status" value="1"/>
</dbReference>
<keyword evidence="2" id="KW-0732">Signal</keyword>
<feature type="compositionally biased region" description="Basic and acidic residues" evidence="1">
    <location>
        <begin position="89"/>
        <end position="101"/>
    </location>
</feature>
<feature type="chain" id="PRO_5044764171" description="YceK/YidQ family lipoprotein" evidence="2">
    <location>
        <begin position="21"/>
        <end position="133"/>
    </location>
</feature>
<dbReference type="Proteomes" id="UP000237274">
    <property type="component" value="Unassembled WGS sequence"/>
</dbReference>
<dbReference type="NCBIfam" id="NF008628">
    <property type="entry name" value="PRK11616.1"/>
    <property type="match status" value="1"/>
</dbReference>
<feature type="signal peptide" evidence="2">
    <location>
        <begin position="1"/>
        <end position="20"/>
    </location>
</feature>
<evidence type="ECO:0008006" key="5">
    <source>
        <dbReference type="Google" id="ProtNLM"/>
    </source>
</evidence>